<dbReference type="Proteomes" id="UP001067708">
    <property type="component" value="Unassembled WGS sequence"/>
</dbReference>
<dbReference type="Gene3D" id="1.10.10.10">
    <property type="entry name" value="Winged helix-like DNA-binding domain superfamily/Winged helix DNA-binding domain"/>
    <property type="match status" value="1"/>
</dbReference>
<keyword evidence="1" id="KW-0472">Membrane</keyword>
<evidence type="ECO:0000313" key="2">
    <source>
        <dbReference type="EMBL" id="MCZ0832205.1"/>
    </source>
</evidence>
<evidence type="ECO:0000313" key="3">
    <source>
        <dbReference type="Proteomes" id="UP001067708"/>
    </source>
</evidence>
<name>A0ABT4I187_9BACL</name>
<feature type="transmembrane region" description="Helical" evidence="1">
    <location>
        <begin position="47"/>
        <end position="69"/>
    </location>
</feature>
<proteinExistence type="predicted"/>
<organism evidence="2 3">
    <name type="scientific">Brevibacillus halotolerans</name>
    <dbReference type="NCBI Taxonomy" id="1507437"/>
    <lineage>
        <taxon>Bacteria</taxon>
        <taxon>Bacillati</taxon>
        <taxon>Bacillota</taxon>
        <taxon>Bacilli</taxon>
        <taxon>Bacillales</taxon>
        <taxon>Paenibacillaceae</taxon>
        <taxon>Brevibacillus</taxon>
    </lineage>
</organism>
<feature type="transmembrane region" description="Helical" evidence="1">
    <location>
        <begin position="15"/>
        <end position="35"/>
    </location>
</feature>
<evidence type="ECO:0000256" key="1">
    <source>
        <dbReference type="SAM" id="Phobius"/>
    </source>
</evidence>
<keyword evidence="3" id="KW-1185">Reference proteome</keyword>
<dbReference type="EMBL" id="JAPTNG010000012">
    <property type="protein sequence ID" value="MCZ0832205.1"/>
    <property type="molecule type" value="Genomic_DNA"/>
</dbReference>
<keyword evidence="1" id="KW-1133">Transmembrane helix</keyword>
<comment type="caution">
    <text evidence="2">The sequence shown here is derived from an EMBL/GenBank/DDBJ whole genome shotgun (WGS) entry which is preliminary data.</text>
</comment>
<dbReference type="RefSeq" id="WP_064016181.1">
    <property type="nucleotide sequence ID" value="NZ_BORK01000013.1"/>
</dbReference>
<protein>
    <submittedName>
        <fullName evidence="2">Uncharacterized protein</fullName>
    </submittedName>
</protein>
<accession>A0ABT4I187</accession>
<sequence length="160" mass="17876">MNIFHSVKGFIKEMLLFLMGISFVLIGIFTTIGLVASDSYLTNTIGYIVLVCIVALLISGGLYMCYLSVRARKKRRKIRLETMILQTASKKGGSVTALEVAMETSLSIEEAKEVLEQLVEQKIAFLKLSSNGTYVYQFDGLISQTDKEEAESLKNLIYKE</sequence>
<reference evidence="2" key="1">
    <citation type="submission" date="2022-09" db="EMBL/GenBank/DDBJ databases">
        <title>Genome analysis and characterization of larvicidal activity of Brevibacillus strains.</title>
        <authorList>
            <person name="Patrusheva E.V."/>
            <person name="Izotova A.O."/>
            <person name="Toshchakov S.V."/>
            <person name="Sineoky S.P."/>
        </authorList>
    </citation>
    <scope>NUCLEOTIDE SEQUENCE</scope>
    <source>
        <strain evidence="2">VKPM_B-13244</strain>
    </source>
</reference>
<dbReference type="InterPro" id="IPR036388">
    <property type="entry name" value="WH-like_DNA-bd_sf"/>
</dbReference>
<gene>
    <name evidence="2" type="ORF">O0535_15780</name>
</gene>
<keyword evidence="1" id="KW-0812">Transmembrane</keyword>